<keyword evidence="2" id="KW-0812">Transmembrane</keyword>
<feature type="compositionally biased region" description="Low complexity" evidence="1">
    <location>
        <begin position="552"/>
        <end position="567"/>
    </location>
</feature>
<proteinExistence type="predicted"/>
<organism evidence="3 4">
    <name type="scientific">Allacma fusca</name>
    <dbReference type="NCBI Taxonomy" id="39272"/>
    <lineage>
        <taxon>Eukaryota</taxon>
        <taxon>Metazoa</taxon>
        <taxon>Ecdysozoa</taxon>
        <taxon>Arthropoda</taxon>
        <taxon>Hexapoda</taxon>
        <taxon>Collembola</taxon>
        <taxon>Symphypleona</taxon>
        <taxon>Sminthuridae</taxon>
        <taxon>Allacma</taxon>
    </lineage>
</organism>
<sequence length="567" mass="56880">MGRSSNIWECGLFSFLVSVVLLLLCSVQEKGMTDGKSTGTSLEESVYSQSGGGNSINIAKLKYDKGVKHSSQSGQSSGKQSSLYPASGLSYYNAYGYPSTGNQTFMTGAGTGTGEISKRYSFSPAFIGTVYERNSKDFSHRTANSVPMTMAASTNLGNFVGSQQSKDGSDYGEMASASSGSQGWGSGGQQQGYGKSGGGGGGGGGGWGQMSSGGGGYGGQGGQSGGGGGGGWGGGGQMGGGGGGGWGGQMGGQGGGGWGGGQMMGGGGGGWGGQMMGGGGGWGGQMGGGGGWMPMMMGWGGGGGGGGWMPMMMGWGGGGGGGGGGWGGGGGGGGGGGMAGPLQKLENVITTALGVIALIGLLQLLSNLLMLFIRTTTTTTTFRTTNFPFPGRRRREIVNYGTTNDSGSDYSLERINRITMLVLPSLNVIGHALDGRVPLACTHREVCSINSILVKEMDWQGRSIGSKLSTAISSFLKQLDKSGSIEKVVSKASLAGRSGKDCSVEYPICKAIGKKGPSTLPLLLHPDQIAEITKTPQGGYTTPPPFSLNYGTSPTESPTTTPTTTSP</sequence>
<accession>A0A8J2P6L9</accession>
<feature type="region of interest" description="Disordered" evidence="1">
    <location>
        <begin position="158"/>
        <end position="280"/>
    </location>
</feature>
<dbReference type="EMBL" id="CAJVCH010153719">
    <property type="protein sequence ID" value="CAG7727772.1"/>
    <property type="molecule type" value="Genomic_DNA"/>
</dbReference>
<name>A0A8J2P6L9_9HEXA</name>
<dbReference type="OrthoDB" id="8297030at2759"/>
<evidence type="ECO:0000313" key="3">
    <source>
        <dbReference type="EMBL" id="CAG7727772.1"/>
    </source>
</evidence>
<feature type="region of interest" description="Disordered" evidence="1">
    <location>
        <begin position="534"/>
        <end position="567"/>
    </location>
</feature>
<feature type="transmembrane region" description="Helical" evidence="2">
    <location>
        <begin position="6"/>
        <end position="27"/>
    </location>
</feature>
<evidence type="ECO:0000256" key="1">
    <source>
        <dbReference type="SAM" id="MobiDB-lite"/>
    </source>
</evidence>
<gene>
    <name evidence="3" type="ORF">AFUS01_LOCUS16600</name>
</gene>
<feature type="compositionally biased region" description="Gly residues" evidence="1">
    <location>
        <begin position="182"/>
        <end position="280"/>
    </location>
</feature>
<keyword evidence="4" id="KW-1185">Reference proteome</keyword>
<keyword evidence="2" id="KW-1133">Transmembrane helix</keyword>
<comment type="caution">
    <text evidence="3">The sequence shown here is derived from an EMBL/GenBank/DDBJ whole genome shotgun (WGS) entry which is preliminary data.</text>
</comment>
<dbReference type="Proteomes" id="UP000708208">
    <property type="component" value="Unassembled WGS sequence"/>
</dbReference>
<dbReference type="AlphaFoldDB" id="A0A8J2P6L9"/>
<reference evidence="3" key="1">
    <citation type="submission" date="2021-06" db="EMBL/GenBank/DDBJ databases">
        <authorList>
            <person name="Hodson N. C."/>
            <person name="Mongue J. A."/>
            <person name="Jaron S. K."/>
        </authorList>
    </citation>
    <scope>NUCLEOTIDE SEQUENCE</scope>
</reference>
<protein>
    <submittedName>
        <fullName evidence="3">Uncharacterized protein</fullName>
    </submittedName>
</protein>
<evidence type="ECO:0000256" key="2">
    <source>
        <dbReference type="SAM" id="Phobius"/>
    </source>
</evidence>
<keyword evidence="2" id="KW-0472">Membrane</keyword>
<feature type="transmembrane region" description="Helical" evidence="2">
    <location>
        <begin position="348"/>
        <end position="373"/>
    </location>
</feature>
<evidence type="ECO:0000313" key="4">
    <source>
        <dbReference type="Proteomes" id="UP000708208"/>
    </source>
</evidence>